<keyword evidence="3" id="KW-1185">Reference proteome</keyword>
<name>A0A542ZE39_RARFA</name>
<sequence length="75" mass="8140">MATKFVTIHHPTLRRESLVPATSVPKWKEAGWREGALTAAPLPDVTDPEKVEPPSPDVTNPADVEPSASRAKTKK</sequence>
<feature type="region of interest" description="Disordered" evidence="1">
    <location>
        <begin position="38"/>
        <end position="75"/>
    </location>
</feature>
<dbReference type="Proteomes" id="UP000315389">
    <property type="component" value="Unassembled WGS sequence"/>
</dbReference>
<dbReference type="RefSeq" id="WP_142121505.1">
    <property type="nucleotide sequence ID" value="NZ_BAAASV010000002.1"/>
</dbReference>
<accession>A0A542ZE39</accession>
<proteinExistence type="predicted"/>
<evidence type="ECO:0000313" key="3">
    <source>
        <dbReference type="Proteomes" id="UP000315389"/>
    </source>
</evidence>
<protein>
    <submittedName>
        <fullName evidence="2">Uncharacterized protein</fullName>
    </submittedName>
</protein>
<evidence type="ECO:0000256" key="1">
    <source>
        <dbReference type="SAM" id="MobiDB-lite"/>
    </source>
</evidence>
<comment type="caution">
    <text evidence="2">The sequence shown here is derived from an EMBL/GenBank/DDBJ whole genome shotgun (WGS) entry which is preliminary data.</text>
</comment>
<reference evidence="2 3" key="1">
    <citation type="submission" date="2019-06" db="EMBL/GenBank/DDBJ databases">
        <title>Sequencing the genomes of 1000 actinobacteria strains.</title>
        <authorList>
            <person name="Klenk H.-P."/>
        </authorList>
    </citation>
    <scope>NUCLEOTIDE SEQUENCE [LARGE SCALE GENOMIC DNA]</scope>
    <source>
        <strain evidence="2 3">DSM 4813</strain>
    </source>
</reference>
<evidence type="ECO:0000313" key="2">
    <source>
        <dbReference type="EMBL" id="TQL58530.1"/>
    </source>
</evidence>
<gene>
    <name evidence="2" type="ORF">FB461_1945</name>
</gene>
<dbReference type="EMBL" id="VFOS01000003">
    <property type="protein sequence ID" value="TQL58530.1"/>
    <property type="molecule type" value="Genomic_DNA"/>
</dbReference>
<organism evidence="2 3">
    <name type="scientific">Rarobacter faecitabidus</name>
    <dbReference type="NCBI Taxonomy" id="13243"/>
    <lineage>
        <taxon>Bacteria</taxon>
        <taxon>Bacillati</taxon>
        <taxon>Actinomycetota</taxon>
        <taxon>Actinomycetes</taxon>
        <taxon>Micrococcales</taxon>
        <taxon>Rarobacteraceae</taxon>
        <taxon>Rarobacter</taxon>
    </lineage>
</organism>
<dbReference type="AlphaFoldDB" id="A0A542ZE39"/>